<dbReference type="Proteomes" id="UP000738325">
    <property type="component" value="Unassembled WGS sequence"/>
</dbReference>
<accession>A0A9P6R1C0</accession>
<evidence type="ECO:0000313" key="2">
    <source>
        <dbReference type="Proteomes" id="UP000738325"/>
    </source>
</evidence>
<dbReference type="AlphaFoldDB" id="A0A9P6R1C0"/>
<reference evidence="1" key="1">
    <citation type="journal article" date="2020" name="Fungal Divers.">
        <title>Resolving the Mortierellaceae phylogeny through synthesis of multi-gene phylogenetics and phylogenomics.</title>
        <authorList>
            <person name="Vandepol N."/>
            <person name="Liber J."/>
            <person name="Desiro A."/>
            <person name="Na H."/>
            <person name="Kennedy M."/>
            <person name="Barry K."/>
            <person name="Grigoriev I.V."/>
            <person name="Miller A.N."/>
            <person name="O'Donnell K."/>
            <person name="Stajich J.E."/>
            <person name="Bonito G."/>
        </authorList>
    </citation>
    <scope>NUCLEOTIDE SEQUENCE</scope>
    <source>
        <strain evidence="1">REB-010B</strain>
    </source>
</reference>
<organism evidence="1 2">
    <name type="scientific">Dissophora globulifera</name>
    <dbReference type="NCBI Taxonomy" id="979702"/>
    <lineage>
        <taxon>Eukaryota</taxon>
        <taxon>Fungi</taxon>
        <taxon>Fungi incertae sedis</taxon>
        <taxon>Mucoromycota</taxon>
        <taxon>Mortierellomycotina</taxon>
        <taxon>Mortierellomycetes</taxon>
        <taxon>Mortierellales</taxon>
        <taxon>Mortierellaceae</taxon>
        <taxon>Dissophora</taxon>
    </lineage>
</organism>
<comment type="caution">
    <text evidence="1">The sequence shown here is derived from an EMBL/GenBank/DDBJ whole genome shotgun (WGS) entry which is preliminary data.</text>
</comment>
<gene>
    <name evidence="1" type="ORF">BGZ99_000256</name>
</gene>
<evidence type="ECO:0000313" key="1">
    <source>
        <dbReference type="EMBL" id="KAG0310638.1"/>
    </source>
</evidence>
<sequence>VDYATVGFSANPVDIAPGETITIALTFKMPKKGDATQWPIYSGYVIATPKTVGSVAVHVPYTGLKGDFSQIPIQDTDAAWPQLDVRDVNGNLIPVAPGTQLDVSGPTIEYLPVIAVREVSPTPRFTIRVYDQRHVFQGYLYSPDLGVANVTLGRTSTDGPEQWTWLGQIVRDGDSTVITLPSTGFRLEVASQRKYTPGVYPQDFEIFDLGVWFITTTSSNPVTSN</sequence>
<protein>
    <submittedName>
        <fullName evidence="1">Uncharacterized protein</fullName>
    </submittedName>
</protein>
<feature type="non-terminal residue" evidence="1">
    <location>
        <position position="1"/>
    </location>
</feature>
<dbReference type="OrthoDB" id="10256524at2759"/>
<proteinExistence type="predicted"/>
<keyword evidence="2" id="KW-1185">Reference proteome</keyword>
<name>A0A9P6R1C0_9FUNG</name>
<dbReference type="EMBL" id="JAAAIP010001033">
    <property type="protein sequence ID" value="KAG0310638.1"/>
    <property type="molecule type" value="Genomic_DNA"/>
</dbReference>